<proteinExistence type="inferred from homology"/>
<feature type="domain" description="4'-phosphopantetheinyl transferase" evidence="11">
    <location>
        <begin position="5"/>
        <end position="121"/>
    </location>
</feature>
<evidence type="ECO:0000256" key="1">
    <source>
        <dbReference type="ARBA" id="ARBA00022516"/>
    </source>
</evidence>
<feature type="binding site" evidence="10">
    <location>
        <position position="9"/>
    </location>
    <ligand>
        <name>Mg(2+)</name>
        <dbReference type="ChEBI" id="CHEBI:18420"/>
    </ligand>
</feature>
<keyword evidence="6 10" id="KW-0443">Lipid metabolism</keyword>
<evidence type="ECO:0000256" key="10">
    <source>
        <dbReference type="HAMAP-Rule" id="MF_00101"/>
    </source>
</evidence>
<dbReference type="GO" id="GO:0006633">
    <property type="term" value="P:fatty acid biosynthetic process"/>
    <property type="evidence" value="ECO:0007669"/>
    <property type="project" value="UniProtKB-UniRule"/>
</dbReference>
<dbReference type="Proteomes" id="UP000216438">
    <property type="component" value="Chromosome"/>
</dbReference>
<accession>A0A249DX85</accession>
<evidence type="ECO:0000313" key="13">
    <source>
        <dbReference type="Proteomes" id="UP000216438"/>
    </source>
</evidence>
<organism evidence="12 13">
    <name type="scientific">Candidatus Hamiltonella defensa</name>
    <name type="common">Bemisia tabaci</name>
    <dbReference type="NCBI Taxonomy" id="672795"/>
    <lineage>
        <taxon>Bacteria</taxon>
        <taxon>Pseudomonadati</taxon>
        <taxon>Pseudomonadota</taxon>
        <taxon>Gammaproteobacteria</taxon>
        <taxon>Enterobacterales</taxon>
        <taxon>Enterobacteriaceae</taxon>
        <taxon>aphid secondary symbionts</taxon>
        <taxon>Candidatus Williamhamiltonella</taxon>
    </lineage>
</organism>
<keyword evidence="10" id="KW-0963">Cytoplasm</keyword>
<dbReference type="HAMAP" id="MF_00101">
    <property type="entry name" value="AcpS"/>
    <property type="match status" value="1"/>
</dbReference>
<dbReference type="GO" id="GO:0005737">
    <property type="term" value="C:cytoplasm"/>
    <property type="evidence" value="ECO:0007669"/>
    <property type="project" value="UniProtKB-SubCell"/>
</dbReference>
<keyword evidence="4 10" id="KW-0276">Fatty acid metabolism</keyword>
<keyword evidence="5 10" id="KW-0460">Magnesium</keyword>
<dbReference type="GO" id="GO:0008897">
    <property type="term" value="F:holo-[acyl-carrier-protein] synthase activity"/>
    <property type="evidence" value="ECO:0007669"/>
    <property type="project" value="UniProtKB-UniRule"/>
</dbReference>
<name>A0A249DX85_9ENTR</name>
<sequence>MAILGMGTDIVEIARVQAIITRSGDKLAHRILTPLELSEYQQHQQPVRFIAKRFAAKEAAAKALGTGFRNGLELRHFQVIHDPLGKPHLLVSDKANEIAVRLSVKSWHLSISDERHYAIALVIVEG</sequence>
<evidence type="ECO:0000259" key="11">
    <source>
        <dbReference type="Pfam" id="PF01648"/>
    </source>
</evidence>
<evidence type="ECO:0000256" key="2">
    <source>
        <dbReference type="ARBA" id="ARBA00022679"/>
    </source>
</evidence>
<evidence type="ECO:0000256" key="9">
    <source>
        <dbReference type="ARBA" id="ARBA00054726"/>
    </source>
</evidence>
<evidence type="ECO:0000256" key="6">
    <source>
        <dbReference type="ARBA" id="ARBA00023098"/>
    </source>
</evidence>
<keyword evidence="2 10" id="KW-0808">Transferase</keyword>
<evidence type="ECO:0000256" key="4">
    <source>
        <dbReference type="ARBA" id="ARBA00022832"/>
    </source>
</evidence>
<gene>
    <name evidence="10 12" type="primary">acpS</name>
    <name evidence="12" type="ORF">BA171_03380</name>
</gene>
<dbReference type="NCBIfam" id="TIGR00516">
    <property type="entry name" value="acpS"/>
    <property type="match status" value="1"/>
</dbReference>
<evidence type="ECO:0000313" key="12">
    <source>
        <dbReference type="EMBL" id="ASX26154.1"/>
    </source>
</evidence>
<reference evidence="12 13" key="2">
    <citation type="submission" date="2017-09" db="EMBL/GenBank/DDBJ databases">
        <title>The genome of whitefly Bemisia tabaci, a global crop pest, provides novel insights into virus transmission, host adaptation and insecticide resistance.</title>
        <authorList>
            <person name="Kaur N."/>
            <person name="Kliot A."/>
            <person name="Pinheiro P.V."/>
            <person name="Luan J."/>
            <person name="Zheng Y."/>
            <person name="Liu W."/>
            <person name="Sun H."/>
            <person name="Yang X."/>
            <person name="Xu Y."/>
            <person name="Luo Y."/>
            <person name="Kruse A."/>
            <person name="Fisher T.W."/>
            <person name="Nelson D.R."/>
            <person name="Elimelech M."/>
            <person name="MacCoss M."/>
            <person name="Johnson R."/>
            <person name="Cohen E."/>
            <person name="Hunter W.B."/>
            <person name="Brown J.K."/>
            <person name="Jander G."/>
            <person name="Cilia M."/>
            <person name="Douglas A.E."/>
            <person name="Ghanim M."/>
            <person name="Simmons A.M."/>
            <person name="Wintermantel W.M."/>
            <person name="Ling K.-S."/>
            <person name="Fei Z."/>
        </authorList>
    </citation>
    <scope>NUCLEOTIDE SEQUENCE [LARGE SCALE GENOMIC DNA]</scope>
    <source>
        <strain evidence="12 13">MEAM1</strain>
    </source>
</reference>
<protein>
    <recommendedName>
        <fullName evidence="10">Holo-[acyl-carrier-protein] synthase</fullName>
        <shortName evidence="10">Holo-ACP synthase</shortName>
        <ecNumber evidence="10">2.7.8.7</ecNumber>
    </recommendedName>
    <alternativeName>
        <fullName evidence="10">4'-phosphopantetheinyl transferase AcpS</fullName>
    </alternativeName>
</protein>
<dbReference type="GO" id="GO:0000287">
    <property type="term" value="F:magnesium ion binding"/>
    <property type="evidence" value="ECO:0007669"/>
    <property type="project" value="UniProtKB-UniRule"/>
</dbReference>
<keyword evidence="3 10" id="KW-0479">Metal-binding</keyword>
<dbReference type="EMBL" id="CP016303">
    <property type="protein sequence ID" value="ASX26154.1"/>
    <property type="molecule type" value="Genomic_DNA"/>
</dbReference>
<dbReference type="RefSeq" id="WP_016857173.1">
    <property type="nucleotide sequence ID" value="NZ_CP016303.1"/>
</dbReference>
<comment type="catalytic activity">
    <reaction evidence="8 10">
        <text>apo-[ACP] + CoA = holo-[ACP] + adenosine 3',5'-bisphosphate + H(+)</text>
        <dbReference type="Rhea" id="RHEA:12068"/>
        <dbReference type="Rhea" id="RHEA-COMP:9685"/>
        <dbReference type="Rhea" id="RHEA-COMP:9690"/>
        <dbReference type="ChEBI" id="CHEBI:15378"/>
        <dbReference type="ChEBI" id="CHEBI:29999"/>
        <dbReference type="ChEBI" id="CHEBI:57287"/>
        <dbReference type="ChEBI" id="CHEBI:58343"/>
        <dbReference type="ChEBI" id="CHEBI:64479"/>
        <dbReference type="EC" id="2.7.8.7"/>
    </reaction>
</comment>
<comment type="subcellular location">
    <subcellularLocation>
        <location evidence="10">Cytoplasm</location>
    </subcellularLocation>
</comment>
<dbReference type="InterPro" id="IPR037143">
    <property type="entry name" value="4-PPantetheinyl_Trfase_dom_sf"/>
</dbReference>
<dbReference type="SUPFAM" id="SSF56214">
    <property type="entry name" value="4'-phosphopantetheinyl transferase"/>
    <property type="match status" value="1"/>
</dbReference>
<dbReference type="Pfam" id="PF01648">
    <property type="entry name" value="ACPS"/>
    <property type="match status" value="1"/>
</dbReference>
<dbReference type="NCBIfam" id="TIGR00556">
    <property type="entry name" value="pantethn_trn"/>
    <property type="match status" value="1"/>
</dbReference>
<reference evidence="13" key="1">
    <citation type="submission" date="2016-06" db="EMBL/GenBank/DDBJ databases">
        <authorList>
            <person name="Chen W."/>
            <person name="Hasegawa D.K."/>
        </authorList>
    </citation>
    <scope>NUCLEOTIDE SEQUENCE [LARGE SCALE GENOMIC DNA]</scope>
    <source>
        <strain evidence="13">MEAM1</strain>
    </source>
</reference>
<comment type="function">
    <text evidence="9">Transfers the 4'-phosphopantetheine moiety from coenzyme A to the 'Ser-36' of acyl-carrier-protein.</text>
</comment>
<comment type="similarity">
    <text evidence="10">Belongs to the P-Pant transferase superfamily. AcpS family.</text>
</comment>
<evidence type="ECO:0000256" key="3">
    <source>
        <dbReference type="ARBA" id="ARBA00022723"/>
    </source>
</evidence>
<dbReference type="InterPro" id="IPR004568">
    <property type="entry name" value="Ppantetheine-prot_Trfase_dom"/>
</dbReference>
<evidence type="ECO:0000256" key="8">
    <source>
        <dbReference type="ARBA" id="ARBA00050875"/>
    </source>
</evidence>
<dbReference type="OrthoDB" id="517356at2"/>
<evidence type="ECO:0000256" key="7">
    <source>
        <dbReference type="ARBA" id="ARBA00023160"/>
    </source>
</evidence>
<evidence type="ECO:0000256" key="5">
    <source>
        <dbReference type="ARBA" id="ARBA00022842"/>
    </source>
</evidence>
<keyword evidence="7 10" id="KW-0275">Fatty acid biosynthesis</keyword>
<feature type="binding site" evidence="10">
    <location>
        <position position="58"/>
    </location>
    <ligand>
        <name>Mg(2+)</name>
        <dbReference type="ChEBI" id="CHEBI:18420"/>
    </ligand>
</feature>
<comment type="cofactor">
    <cofactor evidence="10">
        <name>Mg(2+)</name>
        <dbReference type="ChEBI" id="CHEBI:18420"/>
    </cofactor>
</comment>
<dbReference type="Gene3D" id="3.90.470.20">
    <property type="entry name" value="4'-phosphopantetheinyl transferase domain"/>
    <property type="match status" value="1"/>
</dbReference>
<dbReference type="FunFam" id="3.90.470.20:FF:000001">
    <property type="entry name" value="Holo-[acyl-carrier-protein] synthase"/>
    <property type="match status" value="1"/>
</dbReference>
<comment type="function">
    <text evidence="10">Transfers the 4'-phosphopantetheine moiety from coenzyme A to a Ser of acyl-carrier-protein.</text>
</comment>
<keyword evidence="1 10" id="KW-0444">Lipid biosynthesis</keyword>
<dbReference type="AlphaFoldDB" id="A0A249DX85"/>
<dbReference type="InterPro" id="IPR008278">
    <property type="entry name" value="4-PPantetheinyl_Trfase_dom"/>
</dbReference>
<dbReference type="EC" id="2.7.8.7" evidence="10"/>
<dbReference type="InterPro" id="IPR002582">
    <property type="entry name" value="ACPS"/>
</dbReference>